<sequence>MSRVRTRLLWIALLAVLLVAGGFGFFTYQVQQVPQFYRQAIAASPREQVQAGEQFETEALELQNQIQRTGDWQVELAADEINGWLATVLPEKFGEAIPPGISDPRVAIEQGRLLAACKYQAVGIETVVSIELEAFLTNETNVVAVRVHQVAAGKVPIPLGQYLEQITAAAAERGIFVRWQEVDGDPLALISLPLAEPDDKRSIVIRSLELSPGKLIATGTAEDTAPVKRPRPVPPHDSPGNDNSQN</sequence>
<feature type="region of interest" description="Disordered" evidence="1">
    <location>
        <begin position="216"/>
        <end position="246"/>
    </location>
</feature>
<name>A0A517YHX9_9BACT</name>
<dbReference type="RefSeq" id="WP_145094225.1">
    <property type="nucleotide sequence ID" value="NZ_CP036274.1"/>
</dbReference>
<protein>
    <submittedName>
        <fullName evidence="2">Uncharacterized protein</fullName>
    </submittedName>
</protein>
<dbReference type="OrthoDB" id="274988at2"/>
<organism evidence="2 3">
    <name type="scientific">Anatilimnocola aggregata</name>
    <dbReference type="NCBI Taxonomy" id="2528021"/>
    <lineage>
        <taxon>Bacteria</taxon>
        <taxon>Pseudomonadati</taxon>
        <taxon>Planctomycetota</taxon>
        <taxon>Planctomycetia</taxon>
        <taxon>Pirellulales</taxon>
        <taxon>Pirellulaceae</taxon>
        <taxon>Anatilimnocola</taxon>
    </lineage>
</organism>
<dbReference type="KEGG" id="aagg:ETAA8_49290"/>
<proteinExistence type="predicted"/>
<evidence type="ECO:0000256" key="1">
    <source>
        <dbReference type="SAM" id="MobiDB-lite"/>
    </source>
</evidence>
<evidence type="ECO:0000313" key="2">
    <source>
        <dbReference type="EMBL" id="QDU29814.1"/>
    </source>
</evidence>
<evidence type="ECO:0000313" key="3">
    <source>
        <dbReference type="Proteomes" id="UP000315017"/>
    </source>
</evidence>
<dbReference type="AlphaFoldDB" id="A0A517YHX9"/>
<dbReference type="Proteomes" id="UP000315017">
    <property type="component" value="Chromosome"/>
</dbReference>
<keyword evidence="3" id="KW-1185">Reference proteome</keyword>
<accession>A0A517YHX9</accession>
<reference evidence="2 3" key="1">
    <citation type="submission" date="2019-02" db="EMBL/GenBank/DDBJ databases">
        <title>Deep-cultivation of Planctomycetes and their phenomic and genomic characterization uncovers novel biology.</title>
        <authorList>
            <person name="Wiegand S."/>
            <person name="Jogler M."/>
            <person name="Boedeker C."/>
            <person name="Pinto D."/>
            <person name="Vollmers J."/>
            <person name="Rivas-Marin E."/>
            <person name="Kohn T."/>
            <person name="Peeters S.H."/>
            <person name="Heuer A."/>
            <person name="Rast P."/>
            <person name="Oberbeckmann S."/>
            <person name="Bunk B."/>
            <person name="Jeske O."/>
            <person name="Meyerdierks A."/>
            <person name="Storesund J.E."/>
            <person name="Kallscheuer N."/>
            <person name="Luecker S."/>
            <person name="Lage O.M."/>
            <person name="Pohl T."/>
            <person name="Merkel B.J."/>
            <person name="Hornburger P."/>
            <person name="Mueller R.-W."/>
            <person name="Bruemmer F."/>
            <person name="Labrenz M."/>
            <person name="Spormann A.M."/>
            <person name="Op den Camp H."/>
            <person name="Overmann J."/>
            <person name="Amann R."/>
            <person name="Jetten M.S.M."/>
            <person name="Mascher T."/>
            <person name="Medema M.H."/>
            <person name="Devos D.P."/>
            <person name="Kaster A.-K."/>
            <person name="Ovreas L."/>
            <person name="Rohde M."/>
            <person name="Galperin M.Y."/>
            <person name="Jogler C."/>
        </authorList>
    </citation>
    <scope>NUCLEOTIDE SEQUENCE [LARGE SCALE GENOMIC DNA]</scope>
    <source>
        <strain evidence="2 3">ETA_A8</strain>
    </source>
</reference>
<dbReference type="EMBL" id="CP036274">
    <property type="protein sequence ID" value="QDU29814.1"/>
    <property type="molecule type" value="Genomic_DNA"/>
</dbReference>
<gene>
    <name evidence="2" type="ORF">ETAA8_49290</name>
</gene>